<evidence type="ECO:0000256" key="2">
    <source>
        <dbReference type="PROSITE-ProRule" id="PRU00176"/>
    </source>
</evidence>
<feature type="compositionally biased region" description="Basic and acidic residues" evidence="3">
    <location>
        <begin position="113"/>
        <end position="132"/>
    </location>
</feature>
<dbReference type="InterPro" id="IPR000504">
    <property type="entry name" value="RRM_dom"/>
</dbReference>
<reference evidence="5" key="1">
    <citation type="submission" date="2020-05" db="EMBL/GenBank/DDBJ databases">
        <title>Phylogenomic resolution of chytrid fungi.</title>
        <authorList>
            <person name="Stajich J.E."/>
            <person name="Amses K."/>
            <person name="Simmons R."/>
            <person name="Seto K."/>
            <person name="Myers J."/>
            <person name="Bonds A."/>
            <person name="Quandt C.A."/>
            <person name="Barry K."/>
            <person name="Liu P."/>
            <person name="Grigoriev I."/>
            <person name="Longcore J.E."/>
            <person name="James T.Y."/>
        </authorList>
    </citation>
    <scope>NUCLEOTIDE SEQUENCE</scope>
    <source>
        <strain evidence="5">JEL0318</strain>
    </source>
</reference>
<dbReference type="EMBL" id="JADGJD010000749">
    <property type="protein sequence ID" value="KAJ3048708.1"/>
    <property type="molecule type" value="Genomic_DNA"/>
</dbReference>
<dbReference type="Pfam" id="PF00076">
    <property type="entry name" value="RRM_1"/>
    <property type="match status" value="2"/>
</dbReference>
<feature type="region of interest" description="Disordered" evidence="3">
    <location>
        <begin position="90"/>
        <end position="149"/>
    </location>
</feature>
<dbReference type="InterPro" id="IPR050502">
    <property type="entry name" value="Euk_RNA-bind_prot"/>
</dbReference>
<feature type="region of interest" description="Disordered" evidence="3">
    <location>
        <begin position="263"/>
        <end position="304"/>
    </location>
</feature>
<keyword evidence="6" id="KW-1185">Reference proteome</keyword>
<dbReference type="Proteomes" id="UP001212841">
    <property type="component" value="Unassembled WGS sequence"/>
</dbReference>
<gene>
    <name evidence="5" type="ORF">HK097_010273</name>
</gene>
<evidence type="ECO:0000313" key="5">
    <source>
        <dbReference type="EMBL" id="KAJ3048708.1"/>
    </source>
</evidence>
<feature type="domain" description="RRM" evidence="4">
    <location>
        <begin position="181"/>
        <end position="258"/>
    </location>
</feature>
<dbReference type="SMART" id="SM00360">
    <property type="entry name" value="RRM"/>
    <property type="match status" value="3"/>
</dbReference>
<organism evidence="5 6">
    <name type="scientific">Rhizophlyctis rosea</name>
    <dbReference type="NCBI Taxonomy" id="64517"/>
    <lineage>
        <taxon>Eukaryota</taxon>
        <taxon>Fungi</taxon>
        <taxon>Fungi incertae sedis</taxon>
        <taxon>Chytridiomycota</taxon>
        <taxon>Chytridiomycota incertae sedis</taxon>
        <taxon>Chytridiomycetes</taxon>
        <taxon>Rhizophlyctidales</taxon>
        <taxon>Rhizophlyctidaceae</taxon>
        <taxon>Rhizophlyctis</taxon>
    </lineage>
</organism>
<evidence type="ECO:0000256" key="1">
    <source>
        <dbReference type="ARBA" id="ARBA00022884"/>
    </source>
</evidence>
<dbReference type="InterPro" id="IPR012677">
    <property type="entry name" value="Nucleotide-bd_a/b_plait_sf"/>
</dbReference>
<dbReference type="PROSITE" id="PS50102">
    <property type="entry name" value="RRM"/>
    <property type="match status" value="3"/>
</dbReference>
<comment type="caution">
    <text evidence="5">The sequence shown here is derived from an EMBL/GenBank/DDBJ whole genome shotgun (WGS) entry which is preliminary data.</text>
</comment>
<accession>A0AAD5S9D3</accession>
<dbReference type="GO" id="GO:0003729">
    <property type="term" value="F:mRNA binding"/>
    <property type="evidence" value="ECO:0007669"/>
    <property type="project" value="TreeGrafter"/>
</dbReference>
<evidence type="ECO:0000259" key="4">
    <source>
        <dbReference type="PROSITE" id="PS50102"/>
    </source>
</evidence>
<name>A0AAD5S9D3_9FUNG</name>
<dbReference type="PANTHER" id="PTHR48025">
    <property type="entry name" value="OS02G0815200 PROTEIN"/>
    <property type="match status" value="1"/>
</dbReference>
<dbReference type="SUPFAM" id="SSF54928">
    <property type="entry name" value="RNA-binding domain, RBD"/>
    <property type="match status" value="2"/>
</dbReference>
<feature type="domain" description="RRM" evidence="4">
    <location>
        <begin position="475"/>
        <end position="552"/>
    </location>
</feature>
<keyword evidence="1 2" id="KW-0694">RNA-binding</keyword>
<protein>
    <recommendedName>
        <fullName evidence="4">RRM domain-containing protein</fullName>
    </recommendedName>
</protein>
<feature type="compositionally biased region" description="Acidic residues" evidence="3">
    <location>
        <begin position="274"/>
        <end position="287"/>
    </location>
</feature>
<feature type="region of interest" description="Disordered" evidence="3">
    <location>
        <begin position="347"/>
        <end position="366"/>
    </location>
</feature>
<dbReference type="PANTHER" id="PTHR48025:SF1">
    <property type="entry name" value="RRM DOMAIN-CONTAINING PROTEIN"/>
    <property type="match status" value="1"/>
</dbReference>
<dbReference type="GO" id="GO:0005634">
    <property type="term" value="C:nucleus"/>
    <property type="evidence" value="ECO:0007669"/>
    <property type="project" value="TreeGrafter"/>
</dbReference>
<feature type="domain" description="RRM" evidence="4">
    <location>
        <begin position="563"/>
        <end position="635"/>
    </location>
</feature>
<dbReference type="Gene3D" id="3.30.70.330">
    <property type="match status" value="3"/>
</dbReference>
<feature type="region of interest" description="Disordered" evidence="3">
    <location>
        <begin position="1"/>
        <end position="38"/>
    </location>
</feature>
<proteinExistence type="predicted"/>
<feature type="compositionally biased region" description="Polar residues" evidence="3">
    <location>
        <begin position="7"/>
        <end position="16"/>
    </location>
</feature>
<evidence type="ECO:0000256" key="3">
    <source>
        <dbReference type="SAM" id="MobiDB-lite"/>
    </source>
</evidence>
<evidence type="ECO:0000313" key="6">
    <source>
        <dbReference type="Proteomes" id="UP001212841"/>
    </source>
</evidence>
<dbReference type="InterPro" id="IPR035979">
    <property type="entry name" value="RBD_domain_sf"/>
</dbReference>
<feature type="compositionally biased region" description="Basic and acidic residues" evidence="3">
    <location>
        <begin position="92"/>
        <end position="101"/>
    </location>
</feature>
<feature type="region of interest" description="Disordered" evidence="3">
    <location>
        <begin position="893"/>
        <end position="913"/>
    </location>
</feature>
<dbReference type="AlphaFoldDB" id="A0AAD5S9D3"/>
<sequence>MKDSHTKYATSQGSHTAKSRKKDISEIASYNPAPIDLRHDSKCEIDLGSEQAASFPTYEQLKAIFEDRDWKLTVENDVFAVSLALKDTTPSKPEEELKGGDSGKPQMTGGVEGNKKEEEKGQEKREEKREGGNEGIQGPVGKDGEEKEAVEGVAIEGAIGREMAEKEEVGADMGKDKINIRALYVGNLPYSVGGDDLKELFGQAGKVMRADIHTDEQNHPNGSGIVVMSSVEGARKAATMYAGFEWNGRTLMVSEHLNYVETTVTPHQTPKEPEPEEGESTEEESEVENPQQKESYEEEPKEGKSIPKVYANCVSRLRHACLSLEEAEGRRVMLPMRKHRPLFVPMPRCHARSSRNGPSGTPKADLECPVEADNENDFEEINANLLAYALNDPDISWVDIERKLREANLKTHIIAEPRSLPPSKELADNQSRYEVVFVFDKDEYKLKIKSEEDTAKNLEHLGAIIRDGQRIATTCLLIVSQLHPTIQQKDLKVLFGKAGVVRMVDVSVDGKGRSCGYGQVLMATVEEAQKAIQIFNRRKVAGRKLEVREDKSVVWFTVPAPGTQVFIGNLPSTYTVHDLRELLLQHHLLPTFLQVLEDPVTRDGCGWAVARFLSRKDASHAEIDLNGMSLGGEKVIAVGDKWFVEGEDSSKPMRHEHPIPPTSDESIRKCLACGLASWWMLWANVGVEHGLGEVKKVKVPRALLDDLQGLVMHTEENVRKPLALQVRCKVLVYDEQAERTVRRGGEGEAVFFVHRVVEKKRIHVIGHLMVFEDRGTGDKRDMTERVLLITYLPGVCSVRESPLHKNGMGFVGYENGVEISGVLFFPDSDGHSIPPLTRAALAAAAMKTEIHMLLDRKDEQKKKEARKSLCKKYSGIWGSSFGSFATRRACGSVGADGEEGTGTALEGTSSGYGGSMTPPHLVIPEGKFGYVPPGRVDIKAGLLLSMQRARSGKAAEETLGRGLRGKDDWTVKLGSFGQEVGMEGGFWSEKEKRGRVSSRLTAFLKGTDGGKKEDEEYDDL</sequence>
<dbReference type="CDD" id="cd00590">
    <property type="entry name" value="RRM_SF"/>
    <property type="match status" value="2"/>
</dbReference>